<dbReference type="SUPFAM" id="SSF51679">
    <property type="entry name" value="Bacterial luciferase-like"/>
    <property type="match status" value="1"/>
</dbReference>
<feature type="domain" description="Luciferase-like" evidence="2">
    <location>
        <begin position="23"/>
        <end position="289"/>
    </location>
</feature>
<dbReference type="Pfam" id="PF00296">
    <property type="entry name" value="Bac_luciferase"/>
    <property type="match status" value="1"/>
</dbReference>
<dbReference type="PANTHER" id="PTHR43244:SF1">
    <property type="entry name" value="5,10-METHYLENETETRAHYDROMETHANOPTERIN REDUCTASE"/>
    <property type="match status" value="1"/>
</dbReference>
<reference evidence="3" key="1">
    <citation type="submission" date="2020-05" db="EMBL/GenBank/DDBJ databases">
        <authorList>
            <person name="Chiriac C."/>
            <person name="Salcher M."/>
            <person name="Ghai R."/>
            <person name="Kavagutti S V."/>
        </authorList>
    </citation>
    <scope>NUCLEOTIDE SEQUENCE</scope>
</reference>
<evidence type="ECO:0000256" key="1">
    <source>
        <dbReference type="ARBA" id="ARBA00023002"/>
    </source>
</evidence>
<dbReference type="Gene3D" id="3.20.20.30">
    <property type="entry name" value="Luciferase-like domain"/>
    <property type="match status" value="1"/>
</dbReference>
<dbReference type="InterPro" id="IPR011251">
    <property type="entry name" value="Luciferase-like_dom"/>
</dbReference>
<dbReference type="InterPro" id="IPR050564">
    <property type="entry name" value="F420-G6PD/mer"/>
</dbReference>
<sequence length="331" mass="35630">MIRVTDVRTSLVLASDLLVPLPTIAARAEEAGLHRVWTTEFQGRDAVLRALALGLSSTRLQVGTGIAYVFTRVPRALAAAALDAQELVGGRFTLGLGAGTRGLRTAYGTEFEPPSTRLAEVVAELRSTWARAEWTRSVPPPPIAIAGVNEVMLRDAAHHGDLVVLHPLCLVEHHLHERVLPALQAGRDRRTVSTDVALSAWCIASVDPDSGLARDRARRQLAFYLSTPGYRPVVEGTPWGDQVSDLRTRFKAGETLDALAAMVPEELLDQVAVMGTPAEVRAGVARRSEELARLGISEIVLQTVSAGESELDTILALIDTFANVNKGMETS</sequence>
<organism evidence="3">
    <name type="scientific">freshwater metagenome</name>
    <dbReference type="NCBI Taxonomy" id="449393"/>
    <lineage>
        <taxon>unclassified sequences</taxon>
        <taxon>metagenomes</taxon>
        <taxon>ecological metagenomes</taxon>
    </lineage>
</organism>
<dbReference type="EMBL" id="CAFBIZ010000261">
    <property type="protein sequence ID" value="CAB4852373.1"/>
    <property type="molecule type" value="Genomic_DNA"/>
</dbReference>
<dbReference type="AlphaFoldDB" id="A0A6J7C9R9"/>
<gene>
    <name evidence="3" type="ORF">UFOPK3268_01627</name>
    <name evidence="4" type="ORF">UFOPK4150_02146</name>
</gene>
<evidence type="ECO:0000313" key="4">
    <source>
        <dbReference type="EMBL" id="CAB5039252.1"/>
    </source>
</evidence>
<evidence type="ECO:0000259" key="2">
    <source>
        <dbReference type="Pfam" id="PF00296"/>
    </source>
</evidence>
<name>A0A6J7C9R9_9ZZZZ</name>
<accession>A0A6J7C9R9</accession>
<proteinExistence type="predicted"/>
<dbReference type="InterPro" id="IPR036661">
    <property type="entry name" value="Luciferase-like_sf"/>
</dbReference>
<dbReference type="PANTHER" id="PTHR43244">
    <property type="match status" value="1"/>
</dbReference>
<keyword evidence="1" id="KW-0560">Oxidoreductase</keyword>
<protein>
    <submittedName>
        <fullName evidence="3">Unannotated protein</fullName>
    </submittedName>
</protein>
<dbReference type="GO" id="GO:0016705">
    <property type="term" value="F:oxidoreductase activity, acting on paired donors, with incorporation or reduction of molecular oxygen"/>
    <property type="evidence" value="ECO:0007669"/>
    <property type="project" value="InterPro"/>
</dbReference>
<dbReference type="EMBL" id="CAFBPU010000063">
    <property type="protein sequence ID" value="CAB5039252.1"/>
    <property type="molecule type" value="Genomic_DNA"/>
</dbReference>
<evidence type="ECO:0000313" key="3">
    <source>
        <dbReference type="EMBL" id="CAB4852373.1"/>
    </source>
</evidence>